<dbReference type="SUPFAM" id="SSF53850">
    <property type="entry name" value="Periplasmic binding protein-like II"/>
    <property type="match status" value="1"/>
</dbReference>
<name>A0A6N8F6V5_9GAMM</name>
<dbReference type="Gene3D" id="3.90.76.10">
    <property type="entry name" value="Dipeptide-binding Protein, Domain 1"/>
    <property type="match status" value="1"/>
</dbReference>
<dbReference type="PANTHER" id="PTHR30290">
    <property type="entry name" value="PERIPLASMIC BINDING COMPONENT OF ABC TRANSPORTER"/>
    <property type="match status" value="1"/>
</dbReference>
<keyword evidence="2 3" id="KW-0732">Signal</keyword>
<dbReference type="CDD" id="cd08493">
    <property type="entry name" value="PBP2_DppA_like"/>
    <property type="match status" value="1"/>
</dbReference>
<dbReference type="Gene3D" id="3.10.105.10">
    <property type="entry name" value="Dipeptide-binding Protein, Domain 3"/>
    <property type="match status" value="1"/>
</dbReference>
<dbReference type="Pfam" id="PF00496">
    <property type="entry name" value="SBP_bac_5"/>
    <property type="match status" value="1"/>
</dbReference>
<sequence>MKSLLNSCLIMLGVSSIAACDIQQDSGLASKTLLYCSEGSPESFNPQLVTSGTTIDAVSQQIYNRLVKIDSDSGQVVSDIARKVIVSSDAMRYRFYLRKGIKFHSTDYFTPTRDLNSSDILFTFSRILHSDHPFHEVSGGQYPFFEGIGLSQLIEQIIVVDDLTIEFRLVDPQASFLANMATDFAVILSAEYGEQLINENRKEQIDQMPIGSGPFKFKEYKRDHYIRYAKNDDYWQPESNLEQIIFDITPDNSTRLAKLLTKECDVLGYPSASDVGFLEKRSDIDIKDSTSMNVSYWAFNTEVPPFHNPQVRKALSYAVDQSAIIDAVYFGLAQPATSLLPPTSWAYNADSYVSQYNLEKAKALLVEAGFPDGFEMDIWAMPVQRVYNPNASKMAEILQQSLKELNIKANIVTYDWGTFRKKLANGEHDSVLIGWLADNSDPDNFYRPLLSCAAAMSGSNRSAWCNNEFDHNVKRALSTADQAQRKVFYTNAENVIRDQVPLVPIAHATRHKVQHKYISNVNINPYGGIDFSATQKGKP</sequence>
<dbReference type="InterPro" id="IPR039424">
    <property type="entry name" value="SBP_5"/>
</dbReference>
<dbReference type="GO" id="GO:0042938">
    <property type="term" value="P:dipeptide transport"/>
    <property type="evidence" value="ECO:0007669"/>
    <property type="project" value="TreeGrafter"/>
</dbReference>
<evidence type="ECO:0000259" key="4">
    <source>
        <dbReference type="Pfam" id="PF00496"/>
    </source>
</evidence>
<accession>A0A6N8F6V5</accession>
<comment type="similarity">
    <text evidence="1">Belongs to the bacterial solute-binding protein 5 family.</text>
</comment>
<organism evidence="5 6">
    <name type="scientific">Psychrosphaera haliotis</name>
    <dbReference type="NCBI Taxonomy" id="555083"/>
    <lineage>
        <taxon>Bacteria</taxon>
        <taxon>Pseudomonadati</taxon>
        <taxon>Pseudomonadota</taxon>
        <taxon>Gammaproteobacteria</taxon>
        <taxon>Alteromonadales</taxon>
        <taxon>Pseudoalteromonadaceae</taxon>
        <taxon>Psychrosphaera</taxon>
    </lineage>
</organism>
<dbReference type="InterPro" id="IPR030678">
    <property type="entry name" value="Peptide/Ni-bd"/>
</dbReference>
<keyword evidence="6" id="KW-1185">Reference proteome</keyword>
<dbReference type="InterPro" id="IPR000914">
    <property type="entry name" value="SBP_5_dom"/>
</dbReference>
<dbReference type="Gene3D" id="3.40.190.10">
    <property type="entry name" value="Periplasmic binding protein-like II"/>
    <property type="match status" value="1"/>
</dbReference>
<gene>
    <name evidence="5" type="ORF">GNP35_06185</name>
</gene>
<evidence type="ECO:0000313" key="6">
    <source>
        <dbReference type="Proteomes" id="UP000439994"/>
    </source>
</evidence>
<reference evidence="5 6" key="1">
    <citation type="submission" date="2019-11" db="EMBL/GenBank/DDBJ databases">
        <title>P. haliotis isolates from Z. marina roots.</title>
        <authorList>
            <person name="Cohen M."/>
            <person name="Jospin G."/>
            <person name="Eisen J.A."/>
            <person name="Coil D.A."/>
        </authorList>
    </citation>
    <scope>NUCLEOTIDE SEQUENCE [LARGE SCALE GENOMIC DNA]</scope>
    <source>
        <strain evidence="5 6">UCD-MCMsp1aY</strain>
    </source>
</reference>
<dbReference type="Proteomes" id="UP000439994">
    <property type="component" value="Unassembled WGS sequence"/>
</dbReference>
<dbReference type="GO" id="GO:1904680">
    <property type="term" value="F:peptide transmembrane transporter activity"/>
    <property type="evidence" value="ECO:0007669"/>
    <property type="project" value="TreeGrafter"/>
</dbReference>
<feature type="chain" id="PRO_5026877539" evidence="3">
    <location>
        <begin position="19"/>
        <end position="539"/>
    </location>
</feature>
<comment type="caution">
    <text evidence="5">The sequence shown here is derived from an EMBL/GenBank/DDBJ whole genome shotgun (WGS) entry which is preliminary data.</text>
</comment>
<dbReference type="PROSITE" id="PS51257">
    <property type="entry name" value="PROKAR_LIPOPROTEIN"/>
    <property type="match status" value="1"/>
</dbReference>
<evidence type="ECO:0000256" key="2">
    <source>
        <dbReference type="ARBA" id="ARBA00022729"/>
    </source>
</evidence>
<dbReference type="EMBL" id="WOCD01000003">
    <property type="protein sequence ID" value="MUH72103.1"/>
    <property type="molecule type" value="Genomic_DNA"/>
</dbReference>
<dbReference type="AlphaFoldDB" id="A0A6N8F6V5"/>
<evidence type="ECO:0000256" key="1">
    <source>
        <dbReference type="ARBA" id="ARBA00005695"/>
    </source>
</evidence>
<proteinExistence type="inferred from homology"/>
<protein>
    <submittedName>
        <fullName evidence="5">ABC transporter substrate-binding protein</fullName>
    </submittedName>
</protein>
<dbReference type="PANTHER" id="PTHR30290:SF38">
    <property type="entry name" value="D,D-DIPEPTIDE-BINDING PERIPLASMIC PROTEIN DDPA-RELATED"/>
    <property type="match status" value="1"/>
</dbReference>
<evidence type="ECO:0000256" key="3">
    <source>
        <dbReference type="SAM" id="SignalP"/>
    </source>
</evidence>
<evidence type="ECO:0000313" key="5">
    <source>
        <dbReference type="EMBL" id="MUH72103.1"/>
    </source>
</evidence>
<feature type="signal peptide" evidence="3">
    <location>
        <begin position="1"/>
        <end position="18"/>
    </location>
</feature>
<dbReference type="GO" id="GO:0030288">
    <property type="term" value="C:outer membrane-bounded periplasmic space"/>
    <property type="evidence" value="ECO:0007669"/>
    <property type="project" value="TreeGrafter"/>
</dbReference>
<dbReference type="GO" id="GO:0043190">
    <property type="term" value="C:ATP-binding cassette (ABC) transporter complex"/>
    <property type="evidence" value="ECO:0007669"/>
    <property type="project" value="InterPro"/>
</dbReference>
<feature type="domain" description="Solute-binding protein family 5" evidence="4">
    <location>
        <begin position="76"/>
        <end position="455"/>
    </location>
</feature>
<dbReference type="PIRSF" id="PIRSF002741">
    <property type="entry name" value="MppA"/>
    <property type="match status" value="1"/>
</dbReference>